<dbReference type="Proteomes" id="UP000696280">
    <property type="component" value="Unassembled WGS sequence"/>
</dbReference>
<accession>A0A9N9PRG6</accession>
<dbReference type="Gene3D" id="3.40.140.10">
    <property type="entry name" value="Cytidine Deaminase, domain 2"/>
    <property type="match status" value="1"/>
</dbReference>
<evidence type="ECO:0000313" key="2">
    <source>
        <dbReference type="EMBL" id="CAG8951457.1"/>
    </source>
</evidence>
<dbReference type="EMBL" id="CAJVRL010000043">
    <property type="protein sequence ID" value="CAG8951457.1"/>
    <property type="molecule type" value="Genomic_DNA"/>
</dbReference>
<evidence type="ECO:0000259" key="1">
    <source>
        <dbReference type="Pfam" id="PF00383"/>
    </source>
</evidence>
<dbReference type="GO" id="GO:0003824">
    <property type="term" value="F:catalytic activity"/>
    <property type="evidence" value="ECO:0007669"/>
    <property type="project" value="InterPro"/>
</dbReference>
<proteinExistence type="predicted"/>
<name>A0A9N9PRG6_9HELO</name>
<feature type="domain" description="CMP/dCMP-type deaminase" evidence="1">
    <location>
        <begin position="159"/>
        <end position="188"/>
    </location>
</feature>
<dbReference type="AlphaFoldDB" id="A0A9N9PRG6"/>
<dbReference type="Pfam" id="PF00383">
    <property type="entry name" value="dCMP_cyt_deam_1"/>
    <property type="match status" value="1"/>
</dbReference>
<protein>
    <recommendedName>
        <fullName evidence="1">CMP/dCMP-type deaminase domain-containing protein</fullName>
    </recommendedName>
</protein>
<dbReference type="InterPro" id="IPR016193">
    <property type="entry name" value="Cytidine_deaminase-like"/>
</dbReference>
<keyword evidence="3" id="KW-1185">Reference proteome</keyword>
<dbReference type="SUPFAM" id="SSF53927">
    <property type="entry name" value="Cytidine deaminase-like"/>
    <property type="match status" value="1"/>
</dbReference>
<evidence type="ECO:0000313" key="3">
    <source>
        <dbReference type="Proteomes" id="UP000696280"/>
    </source>
</evidence>
<comment type="caution">
    <text evidence="2">The sequence shown here is derived from an EMBL/GenBank/DDBJ whole genome shotgun (WGS) entry which is preliminary data.</text>
</comment>
<dbReference type="GO" id="GO:0006139">
    <property type="term" value="P:nucleobase-containing compound metabolic process"/>
    <property type="evidence" value="ECO:0007669"/>
    <property type="project" value="UniProtKB-ARBA"/>
</dbReference>
<gene>
    <name evidence="2" type="ORF">HYFRA_00007373</name>
</gene>
<sequence>MNSESAASHRVPALALAPPTDGGQLIPLKTTLETRAAVRVLNVYFTKVPVRKASGALGVVRALVPRDGGFDFQHLRRFAKPSVLPEGVRRREGGEGNVAAHAVMRGIGMVSQGLARDYTASSTIPPFSDTEGGIFRNHPLLDLERDLPEKEVDVGGYLCHDLEIYCTHEPCVMCSMAIVHSRFGRAVFEKRMCGTGGLCADEGGLGHGLWWRKELNWTMLGWRWVRPVGFREGRGDVVDEGLSA</sequence>
<dbReference type="InterPro" id="IPR002125">
    <property type="entry name" value="CMP_dCMP_dom"/>
</dbReference>
<organism evidence="2 3">
    <name type="scientific">Hymenoscyphus fraxineus</name>
    <dbReference type="NCBI Taxonomy" id="746836"/>
    <lineage>
        <taxon>Eukaryota</taxon>
        <taxon>Fungi</taxon>
        <taxon>Dikarya</taxon>
        <taxon>Ascomycota</taxon>
        <taxon>Pezizomycotina</taxon>
        <taxon>Leotiomycetes</taxon>
        <taxon>Helotiales</taxon>
        <taxon>Helotiaceae</taxon>
        <taxon>Hymenoscyphus</taxon>
    </lineage>
</organism>
<dbReference type="OrthoDB" id="3180714at2759"/>
<reference evidence="2" key="1">
    <citation type="submission" date="2021-07" db="EMBL/GenBank/DDBJ databases">
        <authorList>
            <person name="Durling M."/>
        </authorList>
    </citation>
    <scope>NUCLEOTIDE SEQUENCE</scope>
</reference>